<accession>A0ABQ0A9J6</accession>
<proteinExistence type="predicted"/>
<dbReference type="RefSeq" id="WP_353302989.1">
    <property type="nucleotide sequence ID" value="NZ_BAABWN010000006.1"/>
</dbReference>
<evidence type="ECO:0000313" key="2">
    <source>
        <dbReference type="Proteomes" id="UP001465153"/>
    </source>
</evidence>
<reference evidence="1 2" key="1">
    <citation type="submission" date="2024-04" db="EMBL/GenBank/DDBJ databases">
        <title>Draft genome sequence of Sessilibacter corallicola NBRC 116591.</title>
        <authorList>
            <person name="Miyakawa T."/>
            <person name="Kusuya Y."/>
            <person name="Miura T."/>
        </authorList>
    </citation>
    <scope>NUCLEOTIDE SEQUENCE [LARGE SCALE GENOMIC DNA]</scope>
    <source>
        <strain evidence="1 2">KU-00831-HH</strain>
    </source>
</reference>
<organism evidence="1 2">
    <name type="scientific">Sessilibacter corallicola</name>
    <dbReference type="NCBI Taxonomy" id="2904075"/>
    <lineage>
        <taxon>Bacteria</taxon>
        <taxon>Pseudomonadati</taxon>
        <taxon>Pseudomonadota</taxon>
        <taxon>Gammaproteobacteria</taxon>
        <taxon>Cellvibrionales</taxon>
        <taxon>Cellvibrionaceae</taxon>
        <taxon>Sessilibacter</taxon>
    </lineage>
</organism>
<name>A0ABQ0A9J6_9GAMM</name>
<comment type="caution">
    <text evidence="1">The sequence shown here is derived from an EMBL/GenBank/DDBJ whole genome shotgun (WGS) entry which is preliminary data.</text>
</comment>
<protein>
    <submittedName>
        <fullName evidence="1">Uncharacterized protein</fullName>
    </submittedName>
</protein>
<sequence length="48" mass="5506">MPKEDAILLLNQLSPNFEAYEKEGRLNTTWLHFKISEQGNVLEEGACQ</sequence>
<dbReference type="Proteomes" id="UP001465153">
    <property type="component" value="Unassembled WGS sequence"/>
</dbReference>
<gene>
    <name evidence="1" type="ORF">NBRC116591_21320</name>
</gene>
<keyword evidence="2" id="KW-1185">Reference proteome</keyword>
<dbReference type="EMBL" id="BAABWN010000006">
    <property type="protein sequence ID" value="GAA6168321.1"/>
    <property type="molecule type" value="Genomic_DNA"/>
</dbReference>
<evidence type="ECO:0000313" key="1">
    <source>
        <dbReference type="EMBL" id="GAA6168321.1"/>
    </source>
</evidence>